<evidence type="ECO:0000256" key="14">
    <source>
        <dbReference type="ARBA" id="ARBA00048679"/>
    </source>
</evidence>
<evidence type="ECO:0000256" key="4">
    <source>
        <dbReference type="ARBA" id="ARBA00022679"/>
    </source>
</evidence>
<dbReference type="Pfam" id="PF07714">
    <property type="entry name" value="PK_Tyr_Ser-Thr"/>
    <property type="match status" value="1"/>
</dbReference>
<comment type="subcellular location">
    <subcellularLocation>
        <location evidence="1">Preautophagosomal structure membrane</location>
        <topology evidence="1">Peripheral membrane protein</topology>
    </subcellularLocation>
</comment>
<feature type="compositionally biased region" description="Basic residues" evidence="15">
    <location>
        <begin position="828"/>
        <end position="841"/>
    </location>
</feature>
<dbReference type="KEGG" id="nhe:NECHADRAFT_86497"/>
<evidence type="ECO:0000256" key="5">
    <source>
        <dbReference type="ARBA" id="ARBA00022723"/>
    </source>
</evidence>
<dbReference type="InterPro" id="IPR045269">
    <property type="entry name" value="Atg1-like"/>
</dbReference>
<dbReference type="GO" id="GO:0010506">
    <property type="term" value="P:regulation of autophagy"/>
    <property type="evidence" value="ECO:0007669"/>
    <property type="project" value="InterPro"/>
</dbReference>
<keyword evidence="10" id="KW-0067">ATP-binding</keyword>
<dbReference type="EC" id="2.7.11.1" evidence="2"/>
<evidence type="ECO:0000313" key="17">
    <source>
        <dbReference type="EMBL" id="EEU36694.1"/>
    </source>
</evidence>
<comment type="catalytic activity">
    <reaction evidence="14">
        <text>L-seryl-[protein] + ATP = O-phospho-L-seryl-[protein] + ADP + H(+)</text>
        <dbReference type="Rhea" id="RHEA:17989"/>
        <dbReference type="Rhea" id="RHEA-COMP:9863"/>
        <dbReference type="Rhea" id="RHEA-COMP:11604"/>
        <dbReference type="ChEBI" id="CHEBI:15378"/>
        <dbReference type="ChEBI" id="CHEBI:29999"/>
        <dbReference type="ChEBI" id="CHEBI:30616"/>
        <dbReference type="ChEBI" id="CHEBI:83421"/>
        <dbReference type="ChEBI" id="CHEBI:456216"/>
        <dbReference type="EC" id="2.7.11.1"/>
    </reaction>
</comment>
<evidence type="ECO:0000256" key="7">
    <source>
        <dbReference type="ARBA" id="ARBA00022771"/>
    </source>
</evidence>
<evidence type="ECO:0000256" key="9">
    <source>
        <dbReference type="ARBA" id="ARBA00022833"/>
    </source>
</evidence>
<dbReference type="InParanoid" id="C7ZGZ7"/>
<evidence type="ECO:0000256" key="2">
    <source>
        <dbReference type="ARBA" id="ARBA00012513"/>
    </source>
</evidence>
<dbReference type="VEuPathDB" id="FungiDB:NECHADRAFT_86497"/>
<dbReference type="GeneID" id="9669489"/>
<feature type="compositionally biased region" description="Polar residues" evidence="15">
    <location>
        <begin position="360"/>
        <end position="376"/>
    </location>
</feature>
<evidence type="ECO:0000313" key="18">
    <source>
        <dbReference type="Proteomes" id="UP000005206"/>
    </source>
</evidence>
<dbReference type="EMBL" id="GG698927">
    <property type="protein sequence ID" value="EEU36694.1"/>
    <property type="molecule type" value="Genomic_DNA"/>
</dbReference>
<dbReference type="PANTHER" id="PTHR24348:SF22">
    <property type="entry name" value="NON-SPECIFIC SERINE_THREONINE PROTEIN KINASE"/>
    <property type="match status" value="1"/>
</dbReference>
<dbReference type="InterPro" id="IPR001245">
    <property type="entry name" value="Ser-Thr/Tyr_kinase_cat_dom"/>
</dbReference>
<feature type="compositionally biased region" description="Acidic residues" evidence="15">
    <location>
        <begin position="465"/>
        <end position="474"/>
    </location>
</feature>
<dbReference type="Proteomes" id="UP000005206">
    <property type="component" value="Chromosome 11"/>
</dbReference>
<gene>
    <name evidence="17" type="ORF">NECHADRAFT_86497</name>
</gene>
<dbReference type="Gene3D" id="1.10.510.10">
    <property type="entry name" value="Transferase(Phosphotransferase) domain 1"/>
    <property type="match status" value="1"/>
</dbReference>
<evidence type="ECO:0000256" key="3">
    <source>
        <dbReference type="ARBA" id="ARBA00022527"/>
    </source>
</evidence>
<evidence type="ECO:0000256" key="13">
    <source>
        <dbReference type="ARBA" id="ARBA00047899"/>
    </source>
</evidence>
<feature type="compositionally biased region" description="Polar residues" evidence="15">
    <location>
        <begin position="489"/>
        <end position="500"/>
    </location>
</feature>
<name>C7ZGZ7_FUSV7</name>
<evidence type="ECO:0000256" key="11">
    <source>
        <dbReference type="ARBA" id="ARBA00022927"/>
    </source>
</evidence>
<evidence type="ECO:0000256" key="12">
    <source>
        <dbReference type="ARBA" id="ARBA00030237"/>
    </source>
</evidence>
<proteinExistence type="predicted"/>
<dbReference type="OMA" id="MFRNENE"/>
<dbReference type="GO" id="GO:0034045">
    <property type="term" value="C:phagophore assembly site membrane"/>
    <property type="evidence" value="ECO:0007669"/>
    <property type="project" value="UniProtKB-SubCell"/>
</dbReference>
<dbReference type="eggNOG" id="KOG0615">
    <property type="taxonomic scope" value="Eukaryota"/>
</dbReference>
<evidence type="ECO:0000256" key="6">
    <source>
        <dbReference type="ARBA" id="ARBA00022741"/>
    </source>
</evidence>
<dbReference type="PANTHER" id="PTHR24348">
    <property type="entry name" value="SERINE/THREONINE-PROTEIN KINASE UNC-51-RELATED"/>
    <property type="match status" value="1"/>
</dbReference>
<dbReference type="RefSeq" id="XP_003042407.1">
    <property type="nucleotide sequence ID" value="XM_003042361.1"/>
</dbReference>
<accession>C7ZGZ7</accession>
<reference evidence="17 18" key="1">
    <citation type="journal article" date="2009" name="PLoS Genet.">
        <title>The genome of Nectria haematococca: contribution of supernumerary chromosomes to gene expansion.</title>
        <authorList>
            <person name="Coleman J.J."/>
            <person name="Rounsley S.D."/>
            <person name="Rodriguez-Carres M."/>
            <person name="Kuo A."/>
            <person name="Wasmann C.C."/>
            <person name="Grimwood J."/>
            <person name="Schmutz J."/>
            <person name="Taga M."/>
            <person name="White G.J."/>
            <person name="Zhou S."/>
            <person name="Schwartz D.C."/>
            <person name="Freitag M."/>
            <person name="Ma L.J."/>
            <person name="Danchin E.G."/>
            <person name="Henrissat B."/>
            <person name="Coutinho P.M."/>
            <person name="Nelson D.R."/>
            <person name="Straney D."/>
            <person name="Napoli C.A."/>
            <person name="Barker B.M."/>
            <person name="Gribskov M."/>
            <person name="Rep M."/>
            <person name="Kroken S."/>
            <person name="Molnar I."/>
            <person name="Rensing C."/>
            <person name="Kennell J.C."/>
            <person name="Zamora J."/>
            <person name="Farman M.L."/>
            <person name="Selker E.U."/>
            <person name="Salamov A."/>
            <person name="Shapiro H."/>
            <person name="Pangilinan J."/>
            <person name="Lindquist E."/>
            <person name="Lamers C."/>
            <person name="Grigoriev I.V."/>
            <person name="Geiser D.M."/>
            <person name="Covert S.F."/>
            <person name="Temporini E."/>
            <person name="Vanetten H.D."/>
        </authorList>
    </citation>
    <scope>NUCLEOTIDE SEQUENCE [LARGE SCALE GENOMIC DNA]</scope>
    <source>
        <strain evidence="18">ATCC MYA-4622 / CBS 123669 / FGSC 9596 / NRRL 45880 / 77-13-4</strain>
    </source>
</reference>
<evidence type="ECO:0000256" key="15">
    <source>
        <dbReference type="SAM" id="MobiDB-lite"/>
    </source>
</evidence>
<keyword evidence="4" id="KW-0808">Transferase</keyword>
<dbReference type="HOGENOM" id="CLU_329305_0_0_1"/>
<dbReference type="GO" id="GO:0005524">
    <property type="term" value="F:ATP binding"/>
    <property type="evidence" value="ECO:0007669"/>
    <property type="project" value="UniProtKB-KW"/>
</dbReference>
<evidence type="ECO:0000256" key="10">
    <source>
        <dbReference type="ARBA" id="ARBA00022840"/>
    </source>
</evidence>
<dbReference type="InterPro" id="IPR017907">
    <property type="entry name" value="Znf_RING_CS"/>
</dbReference>
<dbReference type="GO" id="GO:0008270">
    <property type="term" value="F:zinc ion binding"/>
    <property type="evidence" value="ECO:0007669"/>
    <property type="project" value="UniProtKB-KW"/>
</dbReference>
<dbReference type="GO" id="GO:0004674">
    <property type="term" value="F:protein serine/threonine kinase activity"/>
    <property type="evidence" value="ECO:0007669"/>
    <property type="project" value="UniProtKB-KW"/>
</dbReference>
<keyword evidence="8" id="KW-0418">Kinase</keyword>
<evidence type="ECO:0000256" key="1">
    <source>
        <dbReference type="ARBA" id="ARBA00004623"/>
    </source>
</evidence>
<dbReference type="PROSITE" id="PS50011">
    <property type="entry name" value="PROTEIN_KINASE_DOM"/>
    <property type="match status" value="1"/>
</dbReference>
<dbReference type="InterPro" id="IPR000719">
    <property type="entry name" value="Prot_kinase_dom"/>
</dbReference>
<keyword evidence="3" id="KW-0723">Serine/threonine-protein kinase</keyword>
<keyword evidence="7" id="KW-0863">Zinc-finger</keyword>
<feature type="domain" description="Protein kinase" evidence="16">
    <location>
        <begin position="48"/>
        <end position="330"/>
    </location>
</feature>
<dbReference type="OrthoDB" id="10252171at2759"/>
<keyword evidence="11" id="KW-0813">Transport</keyword>
<dbReference type="GO" id="GO:0005776">
    <property type="term" value="C:autophagosome"/>
    <property type="evidence" value="ECO:0007669"/>
    <property type="project" value="TreeGrafter"/>
</dbReference>
<dbReference type="SUPFAM" id="SSF56112">
    <property type="entry name" value="Protein kinase-like (PK-like)"/>
    <property type="match status" value="1"/>
</dbReference>
<dbReference type="GO" id="GO:0005829">
    <property type="term" value="C:cytosol"/>
    <property type="evidence" value="ECO:0007669"/>
    <property type="project" value="TreeGrafter"/>
</dbReference>
<evidence type="ECO:0000256" key="8">
    <source>
        <dbReference type="ARBA" id="ARBA00022777"/>
    </source>
</evidence>
<dbReference type="AlphaFoldDB" id="C7ZGZ7"/>
<feature type="compositionally biased region" description="Polar residues" evidence="15">
    <location>
        <begin position="809"/>
        <end position="820"/>
    </location>
</feature>
<dbReference type="InterPro" id="IPR011009">
    <property type="entry name" value="Kinase-like_dom_sf"/>
</dbReference>
<feature type="region of interest" description="Disordered" evidence="15">
    <location>
        <begin position="350"/>
        <end position="533"/>
    </location>
</feature>
<dbReference type="GO" id="GO:0015031">
    <property type="term" value="P:protein transport"/>
    <property type="evidence" value="ECO:0007669"/>
    <property type="project" value="UniProtKB-KW"/>
</dbReference>
<dbReference type="STRING" id="660122.C7ZGZ7"/>
<dbReference type="PROSITE" id="PS00518">
    <property type="entry name" value="ZF_RING_1"/>
    <property type="match status" value="1"/>
</dbReference>
<keyword evidence="9" id="KW-0862">Zinc</keyword>
<keyword evidence="6" id="KW-0547">Nucleotide-binding</keyword>
<sequence>MSSKRPFLSDLVRDSKINTEFLESCIQHVFHEAGRSLQQRLIRREERWVRQRPLGHGAYGTVYLEKREDGGTGELRAVKELKKSIVAGHELDYARELEAIMKFSHPRYRHCFVSSKGWYEHQDSVFITMEFLELGDLQRYLTRPLPESQGQEITKQTLEGLNFMHDNGFIHRDLKPAVSQNESLCTNMGRLTQLQNIMVVTKGPNWFVKIADFGISRRRHQGVTTLLTLKRGTLGFAAPEALGIESDLTYSFSVDMWSLGAVVYRILTNASAFSYLSDMFRYAAGMLEFPEEKLKLHNVSELGRNFIIELMQPTPEDRLSAAQAMLHSWFTTPLPPMVEGASDMSYSTIEEEEDDITDVSMPSKTWSSDGEATIRTSVPIRTKQYHQATDPTAAPKARYPDDRTAIPAHPTVSESNYKPPSVDDCSDDNHESDPLPKLPSDSKWVLDLDNDLEDYNTSEGSTTESEQDSTEDSIPEGQDYTIPIRHAQPINTEESSGTDCTDNESEYESDTDSDVEAEDTATPQDPVEDTPKDSVKPAIMVDCKGCGVSYEWEGEYIQRLPCQHYMCHLCLYQYLALSLISPKYMSARCCDSDKGEIGQESFGNIIVDPWITAAWKKYEQLKDNDDWRCLRGHPAKGGSLIVTVGSRNSPPIWKEVVNCTGCLTQTRHIDGSVKEVRPTSFCLLCLGEVSGNVCNLCEQNSVVWPFVSYVQDRIDAPVCWLSSVLKFACRDRLTIRNGGSQLQFQTLAELKGLPPPDEGQSGSEEEHPNGDVNDDSADAQKPEPQKPEPQTPESQTPSPDPGVVPPERPNSSTPRTSQSDVGGEAGSRRSRSKRKQSRHGRRESPKPTRARTLWEKMTPQMFHSTTKKKKRK</sequence>
<keyword evidence="18" id="KW-1185">Reference proteome</keyword>
<comment type="catalytic activity">
    <reaction evidence="13">
        <text>L-threonyl-[protein] + ATP = O-phospho-L-threonyl-[protein] + ADP + H(+)</text>
        <dbReference type="Rhea" id="RHEA:46608"/>
        <dbReference type="Rhea" id="RHEA-COMP:11060"/>
        <dbReference type="Rhea" id="RHEA-COMP:11605"/>
        <dbReference type="ChEBI" id="CHEBI:15378"/>
        <dbReference type="ChEBI" id="CHEBI:30013"/>
        <dbReference type="ChEBI" id="CHEBI:30616"/>
        <dbReference type="ChEBI" id="CHEBI:61977"/>
        <dbReference type="ChEBI" id="CHEBI:456216"/>
        <dbReference type="EC" id="2.7.11.1"/>
    </reaction>
</comment>
<dbReference type="GO" id="GO:0000045">
    <property type="term" value="P:autophagosome assembly"/>
    <property type="evidence" value="ECO:0007669"/>
    <property type="project" value="TreeGrafter"/>
</dbReference>
<organism evidence="17 18">
    <name type="scientific">Fusarium vanettenii (strain ATCC MYA-4622 / CBS 123669 / FGSC 9596 / NRRL 45880 / 77-13-4)</name>
    <name type="common">Fusarium solani subsp. pisi</name>
    <dbReference type="NCBI Taxonomy" id="660122"/>
    <lineage>
        <taxon>Eukaryota</taxon>
        <taxon>Fungi</taxon>
        <taxon>Dikarya</taxon>
        <taxon>Ascomycota</taxon>
        <taxon>Pezizomycotina</taxon>
        <taxon>Sordariomycetes</taxon>
        <taxon>Hypocreomycetidae</taxon>
        <taxon>Hypocreales</taxon>
        <taxon>Nectriaceae</taxon>
        <taxon>Fusarium</taxon>
        <taxon>Fusarium solani species complex</taxon>
        <taxon>Fusarium vanettenii</taxon>
    </lineage>
</organism>
<feature type="compositionally biased region" description="Acidic residues" evidence="15">
    <location>
        <begin position="501"/>
        <end position="519"/>
    </location>
</feature>
<protein>
    <recommendedName>
        <fullName evidence="2">non-specific serine/threonine protein kinase</fullName>
        <ecNumber evidence="2">2.7.11.1</ecNumber>
    </recommendedName>
    <alternativeName>
        <fullName evidence="12">Autophagy-related protein 1</fullName>
    </alternativeName>
</protein>
<keyword evidence="5" id="KW-0479">Metal-binding</keyword>
<keyword evidence="11" id="KW-0653">Protein transport</keyword>
<feature type="compositionally biased region" description="Pro residues" evidence="15">
    <location>
        <begin position="798"/>
        <end position="808"/>
    </location>
</feature>
<evidence type="ECO:0000259" key="16">
    <source>
        <dbReference type="PROSITE" id="PS50011"/>
    </source>
</evidence>
<feature type="region of interest" description="Disordered" evidence="15">
    <location>
        <begin position="751"/>
        <end position="872"/>
    </location>
</feature>